<dbReference type="RefSeq" id="WP_162221846.1">
    <property type="nucleotide sequence ID" value="NZ_JANJZM010000004.1"/>
</dbReference>
<protein>
    <submittedName>
        <fullName evidence="1">Uncharacterized protein</fullName>
    </submittedName>
</protein>
<comment type="caution">
    <text evidence="1">The sequence shown here is derived from an EMBL/GenBank/DDBJ whole genome shotgun (WGS) entry which is preliminary data.</text>
</comment>
<accession>A0A845T0Y8</accession>
<dbReference type="AlphaFoldDB" id="A0A845T0Y8"/>
<reference evidence="1 2" key="1">
    <citation type="submission" date="2019-06" db="EMBL/GenBank/DDBJ databases">
        <title>Draft genome sequences of 15 bacterial species constituting the stable defined intestinal microbiota of the GM15 gnotobiotic mouse model.</title>
        <authorList>
            <person name="Elie C."/>
            <person name="Mathieu A."/>
            <person name="Saliou A."/>
            <person name="Darnaud M."/>
            <person name="Leulier F."/>
            <person name="Tamellini A."/>
        </authorList>
    </citation>
    <scope>NUCLEOTIDE SEQUENCE [LARGE SCALE GENOMIC DNA]</scope>
    <source>
        <strain evidence="1 2">JM4-15</strain>
    </source>
</reference>
<gene>
    <name evidence="1" type="ORF">FMM72_14630</name>
</gene>
<evidence type="ECO:0000313" key="1">
    <source>
        <dbReference type="EMBL" id="NDO40440.1"/>
    </source>
</evidence>
<dbReference type="EMBL" id="VIQT01000021">
    <property type="protein sequence ID" value="NDO40440.1"/>
    <property type="molecule type" value="Genomic_DNA"/>
</dbReference>
<dbReference type="Proteomes" id="UP000462501">
    <property type="component" value="Unassembled WGS sequence"/>
</dbReference>
<name>A0A845T0Y8_9FIRM</name>
<sequence length="233" mass="25492">MSFETFTKGMQDANEMLNRNFAAVETQLSNKAEAMPVNIDETVDIFTLQNGIYRYEGKIPAGKNYPPDLPAGNTVHVSVLALDRKDWETGSGYGILIVCDNLTRVMWQNCKSYGLWRGWRPIATAERPKGYTVALASGINMFANNSIYKKQNGEVVINLSFTSSKEIAHESVIGTLPEGFRPASRLEIAFWMRGSGGGTISIGTNGAMTVYKTGNIAANTPCFINSLTYLAAP</sequence>
<proteinExistence type="predicted"/>
<evidence type="ECO:0000313" key="2">
    <source>
        <dbReference type="Proteomes" id="UP000462501"/>
    </source>
</evidence>
<organism evidence="1 2">
    <name type="scientific">Anaerotruncus colihominis</name>
    <dbReference type="NCBI Taxonomy" id="169435"/>
    <lineage>
        <taxon>Bacteria</taxon>
        <taxon>Bacillati</taxon>
        <taxon>Bacillota</taxon>
        <taxon>Clostridia</taxon>
        <taxon>Eubacteriales</taxon>
        <taxon>Oscillospiraceae</taxon>
        <taxon>Anaerotruncus</taxon>
    </lineage>
</organism>